<dbReference type="InterPro" id="IPR029058">
    <property type="entry name" value="AB_hydrolase_fold"/>
</dbReference>
<dbReference type="SUPFAM" id="SSF53474">
    <property type="entry name" value="alpha/beta-Hydrolases"/>
    <property type="match status" value="1"/>
</dbReference>
<evidence type="ECO:0000313" key="3">
    <source>
        <dbReference type="Proteomes" id="UP000070444"/>
    </source>
</evidence>
<dbReference type="PANTHER" id="PTHR45856:SF24">
    <property type="entry name" value="FUNGAL LIPASE-LIKE DOMAIN-CONTAINING PROTEIN"/>
    <property type="match status" value="1"/>
</dbReference>
<keyword evidence="2" id="KW-0378">Hydrolase</keyword>
<feature type="domain" description="Fungal lipase-type" evidence="1">
    <location>
        <begin position="62"/>
        <end position="198"/>
    </location>
</feature>
<protein>
    <submittedName>
        <fullName evidence="2">Alpha/beta-hydrolase</fullName>
    </submittedName>
</protein>
<dbReference type="Proteomes" id="UP000070444">
    <property type="component" value="Unassembled WGS sequence"/>
</dbReference>
<feature type="non-terminal residue" evidence="2">
    <location>
        <position position="1"/>
    </location>
</feature>
<dbReference type="OrthoDB" id="438440at2759"/>
<dbReference type="InterPro" id="IPR002921">
    <property type="entry name" value="Fungal_lipase-type"/>
</dbReference>
<organism evidence="2 3">
    <name type="scientific">Conidiobolus coronatus (strain ATCC 28846 / CBS 209.66 / NRRL 28638)</name>
    <name type="common">Delacroixia coronata</name>
    <dbReference type="NCBI Taxonomy" id="796925"/>
    <lineage>
        <taxon>Eukaryota</taxon>
        <taxon>Fungi</taxon>
        <taxon>Fungi incertae sedis</taxon>
        <taxon>Zoopagomycota</taxon>
        <taxon>Entomophthoromycotina</taxon>
        <taxon>Entomophthoromycetes</taxon>
        <taxon>Entomophthorales</taxon>
        <taxon>Ancylistaceae</taxon>
        <taxon>Conidiobolus</taxon>
    </lineage>
</organism>
<name>A0A137P1Z7_CONC2</name>
<dbReference type="AlphaFoldDB" id="A0A137P1Z7"/>
<sequence length="221" mass="24240">DGRNFINYASAAYCPQVKLTSWNCANCVGYAAGSSEVVYFQDTSVDSAGFLAINKNSKLIILSYRGTDDLENWLYNLNIWLTSAGLSGRNSNAEIHPGFNTMALSLLSQTASSLKSAIGKYPDYKIVLTGHSLGGAIATLIGFHLGQSNFIPWEKLNVITYGQPRVGNSAFASFLNTKPWTFTRITAYSDIVPISPGILLEYYHNQYNMHINRAGQTIKCS</sequence>
<dbReference type="GO" id="GO:0006629">
    <property type="term" value="P:lipid metabolic process"/>
    <property type="evidence" value="ECO:0007669"/>
    <property type="project" value="InterPro"/>
</dbReference>
<keyword evidence="3" id="KW-1185">Reference proteome</keyword>
<dbReference type="EMBL" id="KQ964556">
    <property type="protein sequence ID" value="KXN68904.1"/>
    <property type="molecule type" value="Genomic_DNA"/>
</dbReference>
<evidence type="ECO:0000313" key="2">
    <source>
        <dbReference type="EMBL" id="KXN68904.1"/>
    </source>
</evidence>
<proteinExistence type="predicted"/>
<dbReference type="InterPro" id="IPR051218">
    <property type="entry name" value="Sec_MonoDiacylglyc_Lipase"/>
</dbReference>
<gene>
    <name evidence="2" type="ORF">CONCODRAFT_33080</name>
</gene>
<accession>A0A137P1Z7</accession>
<dbReference type="GO" id="GO:0016787">
    <property type="term" value="F:hydrolase activity"/>
    <property type="evidence" value="ECO:0007669"/>
    <property type="project" value="UniProtKB-KW"/>
</dbReference>
<dbReference type="Pfam" id="PF01764">
    <property type="entry name" value="Lipase_3"/>
    <property type="match status" value="1"/>
</dbReference>
<dbReference type="PANTHER" id="PTHR45856">
    <property type="entry name" value="ALPHA/BETA-HYDROLASES SUPERFAMILY PROTEIN"/>
    <property type="match status" value="1"/>
</dbReference>
<evidence type="ECO:0000259" key="1">
    <source>
        <dbReference type="Pfam" id="PF01764"/>
    </source>
</evidence>
<dbReference type="Gene3D" id="3.40.50.1820">
    <property type="entry name" value="alpha/beta hydrolase"/>
    <property type="match status" value="1"/>
</dbReference>
<reference evidence="2 3" key="1">
    <citation type="journal article" date="2015" name="Genome Biol. Evol.">
        <title>Phylogenomic analyses indicate that early fungi evolved digesting cell walls of algal ancestors of land plants.</title>
        <authorList>
            <person name="Chang Y."/>
            <person name="Wang S."/>
            <person name="Sekimoto S."/>
            <person name="Aerts A.L."/>
            <person name="Choi C."/>
            <person name="Clum A."/>
            <person name="LaButti K.M."/>
            <person name="Lindquist E.A."/>
            <person name="Yee Ngan C."/>
            <person name="Ohm R.A."/>
            <person name="Salamov A.A."/>
            <person name="Grigoriev I.V."/>
            <person name="Spatafora J.W."/>
            <person name="Berbee M.L."/>
        </authorList>
    </citation>
    <scope>NUCLEOTIDE SEQUENCE [LARGE SCALE GENOMIC DNA]</scope>
    <source>
        <strain evidence="2 3">NRRL 28638</strain>
    </source>
</reference>
<dbReference type="CDD" id="cd00519">
    <property type="entry name" value="Lipase_3"/>
    <property type="match status" value="1"/>
</dbReference>
<feature type="non-terminal residue" evidence="2">
    <location>
        <position position="221"/>
    </location>
</feature>